<dbReference type="Proteomes" id="UP000727456">
    <property type="component" value="Unassembled WGS sequence"/>
</dbReference>
<evidence type="ECO:0000313" key="2">
    <source>
        <dbReference type="EMBL" id="NIJ06983.1"/>
    </source>
</evidence>
<accession>A0ABX0TN75</accession>
<protein>
    <submittedName>
        <fullName evidence="2">Uncharacterized protein</fullName>
    </submittedName>
</protein>
<reference evidence="2 3" key="1">
    <citation type="submission" date="2020-03" db="EMBL/GenBank/DDBJ databases">
        <title>Genomic Encyclopedia of Type Strains, Phase III (KMG-III): the genomes of soil and plant-associated and newly described type strains.</title>
        <authorList>
            <person name="Whitman W."/>
        </authorList>
    </citation>
    <scope>NUCLEOTIDE SEQUENCE [LARGE SCALE GENOMIC DNA]</scope>
    <source>
        <strain evidence="2 3">CECT 8804</strain>
    </source>
</reference>
<evidence type="ECO:0000313" key="3">
    <source>
        <dbReference type="Proteomes" id="UP000727456"/>
    </source>
</evidence>
<dbReference type="EMBL" id="JAAOZC010000001">
    <property type="protein sequence ID" value="NIJ06983.1"/>
    <property type="molecule type" value="Genomic_DNA"/>
</dbReference>
<dbReference type="RefSeq" id="WP_167071805.1">
    <property type="nucleotide sequence ID" value="NZ_JAAOZC010000001.1"/>
</dbReference>
<keyword evidence="1" id="KW-0812">Transmembrane</keyword>
<evidence type="ECO:0000256" key="1">
    <source>
        <dbReference type="SAM" id="Phobius"/>
    </source>
</evidence>
<feature type="transmembrane region" description="Helical" evidence="1">
    <location>
        <begin position="36"/>
        <end position="55"/>
    </location>
</feature>
<name>A0ABX0TN75_9SPHN</name>
<feature type="transmembrane region" description="Helical" evidence="1">
    <location>
        <begin position="6"/>
        <end position="24"/>
    </location>
</feature>
<proteinExistence type="predicted"/>
<gene>
    <name evidence="2" type="ORF">FHS31_000565</name>
</gene>
<organism evidence="2 3">
    <name type="scientific">Sphingomonas vulcanisoli</name>
    <dbReference type="NCBI Taxonomy" id="1658060"/>
    <lineage>
        <taxon>Bacteria</taxon>
        <taxon>Pseudomonadati</taxon>
        <taxon>Pseudomonadota</taxon>
        <taxon>Alphaproteobacteria</taxon>
        <taxon>Sphingomonadales</taxon>
        <taxon>Sphingomonadaceae</taxon>
        <taxon>Sphingomonas</taxon>
    </lineage>
</organism>
<comment type="caution">
    <text evidence="2">The sequence shown here is derived from an EMBL/GenBank/DDBJ whole genome shotgun (WGS) entry which is preliminary data.</text>
</comment>
<keyword evidence="1" id="KW-0472">Membrane</keyword>
<sequence>MTDDQMIGVITIVCALILVGSGIARRRLDQRSMLGLIGIWVAIILAGVALARLWIAHHP</sequence>
<keyword evidence="3" id="KW-1185">Reference proteome</keyword>
<keyword evidence="1" id="KW-1133">Transmembrane helix</keyword>